<gene>
    <name evidence="2" type="ORF">Enr13x_00550</name>
</gene>
<feature type="region of interest" description="Disordered" evidence="1">
    <location>
        <begin position="1"/>
        <end position="40"/>
    </location>
</feature>
<sequence>MEKKRKAEEKRQRRNERKSAGPELAPDATDVVDPNDSPSS</sequence>
<keyword evidence="3" id="KW-1185">Reference proteome</keyword>
<accession>A0A518HHG2</accession>
<dbReference type="Proteomes" id="UP000319004">
    <property type="component" value="Chromosome"/>
</dbReference>
<dbReference type="KEGG" id="snep:Enr13x_00550"/>
<dbReference type="EMBL" id="CP037423">
    <property type="protein sequence ID" value="QDV40249.1"/>
    <property type="molecule type" value="Genomic_DNA"/>
</dbReference>
<evidence type="ECO:0000256" key="1">
    <source>
        <dbReference type="SAM" id="MobiDB-lite"/>
    </source>
</evidence>
<dbReference type="RefSeq" id="WP_261344164.1">
    <property type="nucleotide sequence ID" value="NZ_CP037423.1"/>
</dbReference>
<organism evidence="2 3">
    <name type="scientific">Stieleria neptunia</name>
    <dbReference type="NCBI Taxonomy" id="2527979"/>
    <lineage>
        <taxon>Bacteria</taxon>
        <taxon>Pseudomonadati</taxon>
        <taxon>Planctomycetota</taxon>
        <taxon>Planctomycetia</taxon>
        <taxon>Pirellulales</taxon>
        <taxon>Pirellulaceae</taxon>
        <taxon>Stieleria</taxon>
    </lineage>
</organism>
<feature type="compositionally biased region" description="Basic and acidic residues" evidence="1">
    <location>
        <begin position="1"/>
        <end position="11"/>
    </location>
</feature>
<dbReference type="AlphaFoldDB" id="A0A518HHG2"/>
<evidence type="ECO:0000313" key="3">
    <source>
        <dbReference type="Proteomes" id="UP000319004"/>
    </source>
</evidence>
<name>A0A518HHG2_9BACT</name>
<protein>
    <submittedName>
        <fullName evidence="2">Uncharacterized protein</fullName>
    </submittedName>
</protein>
<proteinExistence type="predicted"/>
<evidence type="ECO:0000313" key="2">
    <source>
        <dbReference type="EMBL" id="QDV40249.1"/>
    </source>
</evidence>
<reference evidence="2 3" key="1">
    <citation type="submission" date="2019-03" db="EMBL/GenBank/DDBJ databases">
        <title>Deep-cultivation of Planctomycetes and their phenomic and genomic characterization uncovers novel biology.</title>
        <authorList>
            <person name="Wiegand S."/>
            <person name="Jogler M."/>
            <person name="Boedeker C."/>
            <person name="Pinto D."/>
            <person name="Vollmers J."/>
            <person name="Rivas-Marin E."/>
            <person name="Kohn T."/>
            <person name="Peeters S.H."/>
            <person name="Heuer A."/>
            <person name="Rast P."/>
            <person name="Oberbeckmann S."/>
            <person name="Bunk B."/>
            <person name="Jeske O."/>
            <person name="Meyerdierks A."/>
            <person name="Storesund J.E."/>
            <person name="Kallscheuer N."/>
            <person name="Luecker S."/>
            <person name="Lage O.M."/>
            <person name="Pohl T."/>
            <person name="Merkel B.J."/>
            <person name="Hornburger P."/>
            <person name="Mueller R.-W."/>
            <person name="Bruemmer F."/>
            <person name="Labrenz M."/>
            <person name="Spormann A.M."/>
            <person name="Op den Camp H."/>
            <person name="Overmann J."/>
            <person name="Amann R."/>
            <person name="Jetten M.S.M."/>
            <person name="Mascher T."/>
            <person name="Medema M.H."/>
            <person name="Devos D.P."/>
            <person name="Kaster A.-K."/>
            <person name="Ovreas L."/>
            <person name="Rohde M."/>
            <person name="Galperin M.Y."/>
            <person name="Jogler C."/>
        </authorList>
    </citation>
    <scope>NUCLEOTIDE SEQUENCE [LARGE SCALE GENOMIC DNA]</scope>
    <source>
        <strain evidence="2 3">Enr13</strain>
    </source>
</reference>